<evidence type="ECO:0000256" key="9">
    <source>
        <dbReference type="ARBA" id="ARBA00023146"/>
    </source>
</evidence>
<evidence type="ECO:0000256" key="6">
    <source>
        <dbReference type="ARBA" id="ARBA00022741"/>
    </source>
</evidence>
<dbReference type="InterPro" id="IPR015944">
    <property type="entry name" value="Gly-tRNA-synth_bsu"/>
</dbReference>
<dbReference type="Pfam" id="PF05746">
    <property type="entry name" value="DALR_1"/>
    <property type="match status" value="1"/>
</dbReference>
<dbReference type="GO" id="GO:0005829">
    <property type="term" value="C:cytosol"/>
    <property type="evidence" value="ECO:0007669"/>
    <property type="project" value="TreeGrafter"/>
</dbReference>
<evidence type="ECO:0000256" key="10">
    <source>
        <dbReference type="ARBA" id="ARBA00047937"/>
    </source>
</evidence>
<protein>
    <recommendedName>
        <fullName evidence="11">Glycine--tRNA ligase beta subunit</fullName>
        <ecNumber evidence="11">6.1.1.14</ecNumber>
    </recommendedName>
    <alternativeName>
        <fullName evidence="11">Glycyl-tRNA synthetase beta subunit</fullName>
        <shortName evidence="11">GlyRS</shortName>
    </alternativeName>
</protein>
<sequence>MSDFLLELRSEEIPARMQAGARADLERLFRAEMAAAGVSPGAVSVWSTPRRLALIACDLPLATEAVSEEAKGPPEGAPDQAIDGFCRKNGVTRDQLELRDVKGRNTYFAVIEKPGRAVADVLAEAIPAIVRAFPWPKSMRWGEASLSTESLRWVRPLSGVVALLDSDVVECEVGGVASGRLTRGHRFHSNGDIAIAGVADYAATLREAHVIVDQEERQNLIREQAAKVAADAGLTLVADEGLVIENAGLTEWPQPLLGRFDEEFLDVPPEVIQLSARTNQKYFVCEDSAGKLANAFVCTANIASSDGGAAIVDGNRKVLAARLSDARFFWELDQKTSLADHAKKLERITFHEKLGTVADKVERVAKLARWLVEEGIVTPSPSSREGGDRGQPGAPSPEAPAFAGTREELADLAEQAARLCKADLVTEMVGEFPELQGLMGGYYACAEGLPDAVADAIRDHYKPVGQGDDVPTAPVTVAVSLADKLDSLAGFFFEAMPPSGSKDPYALRRSAFGTLSIITKKGLRLNLRSLFLRTALPFAVRKVHAPSPFKLHRSKVMLDQILIDQNLAQKNGGDVQDLKNRIAATRDSLLDFFADRLKVQQREAGVRHDLIDAVFALGGEDDLVRLLARVHALQYFMDTEDGTNLLAGYKRAANILRKEGWEDTAERIARTGDEDPMENVDDPQMRAIYAQRGANGGLSYTPEAAEKALIDALDAAEPQAATAIEAEDFAAAMAALASLRAPIDRFFEEVTVNADEEIKRTTRLGLLARFRAAVHNVADFSRIEG</sequence>
<keyword evidence="4 11" id="KW-0963">Cytoplasm</keyword>
<dbReference type="InterPro" id="IPR006194">
    <property type="entry name" value="Gly-tRNA-synth_heterodimer"/>
</dbReference>
<evidence type="ECO:0000256" key="5">
    <source>
        <dbReference type="ARBA" id="ARBA00022598"/>
    </source>
</evidence>
<dbReference type="AlphaFoldDB" id="A0A419R172"/>
<dbReference type="NCBIfam" id="TIGR00211">
    <property type="entry name" value="glyS"/>
    <property type="match status" value="1"/>
</dbReference>
<evidence type="ECO:0000313" key="14">
    <source>
        <dbReference type="EMBL" id="RJX67025.1"/>
    </source>
</evidence>
<dbReference type="OrthoDB" id="9775440at2"/>
<accession>A0A419R172</accession>
<evidence type="ECO:0000256" key="11">
    <source>
        <dbReference type="HAMAP-Rule" id="MF_00255"/>
    </source>
</evidence>
<organism evidence="14 15">
    <name type="scientific">Tsuneonella suprasediminis</name>
    <dbReference type="NCBI Taxonomy" id="2306996"/>
    <lineage>
        <taxon>Bacteria</taxon>
        <taxon>Pseudomonadati</taxon>
        <taxon>Pseudomonadota</taxon>
        <taxon>Alphaproteobacteria</taxon>
        <taxon>Sphingomonadales</taxon>
        <taxon>Erythrobacteraceae</taxon>
        <taxon>Tsuneonella</taxon>
    </lineage>
</organism>
<dbReference type="PANTHER" id="PTHR30075">
    <property type="entry name" value="GLYCYL-TRNA SYNTHETASE"/>
    <property type="match status" value="1"/>
</dbReference>
<evidence type="ECO:0000313" key="15">
    <source>
        <dbReference type="Proteomes" id="UP000284322"/>
    </source>
</evidence>
<name>A0A419R172_9SPHN</name>
<reference evidence="14 15" key="1">
    <citation type="submission" date="2018-09" db="EMBL/GenBank/DDBJ databases">
        <title>Altererythrobacter sp.Ery1 and Ery12, the genome sequencing of novel strains in genus Alterythrobacter.</title>
        <authorList>
            <person name="Cheng H."/>
            <person name="Wu Y.-H."/>
            <person name="Fang C."/>
            <person name="Xu X.-W."/>
        </authorList>
    </citation>
    <scope>NUCLEOTIDE SEQUENCE [LARGE SCALE GENOMIC DNA]</scope>
    <source>
        <strain evidence="14 15">Ery12</strain>
    </source>
</reference>
<dbReference type="PANTHER" id="PTHR30075:SF2">
    <property type="entry name" value="GLYCINE--TRNA LIGASE, CHLOROPLASTIC_MITOCHONDRIAL 2"/>
    <property type="match status" value="1"/>
</dbReference>
<dbReference type="GO" id="GO:0006426">
    <property type="term" value="P:glycyl-tRNA aminoacylation"/>
    <property type="evidence" value="ECO:0007669"/>
    <property type="project" value="UniProtKB-UniRule"/>
</dbReference>
<evidence type="ECO:0000256" key="2">
    <source>
        <dbReference type="ARBA" id="ARBA00008226"/>
    </source>
</evidence>
<dbReference type="Pfam" id="PF02092">
    <property type="entry name" value="tRNA_synt_2f"/>
    <property type="match status" value="1"/>
</dbReference>
<dbReference type="PROSITE" id="PS50861">
    <property type="entry name" value="AA_TRNA_LIGASE_II_GLYAB"/>
    <property type="match status" value="1"/>
</dbReference>
<evidence type="ECO:0000256" key="12">
    <source>
        <dbReference type="SAM" id="MobiDB-lite"/>
    </source>
</evidence>
<proteinExistence type="inferred from homology"/>
<dbReference type="GO" id="GO:0004820">
    <property type="term" value="F:glycine-tRNA ligase activity"/>
    <property type="evidence" value="ECO:0007669"/>
    <property type="project" value="UniProtKB-UniRule"/>
</dbReference>
<keyword evidence="15" id="KW-1185">Reference proteome</keyword>
<evidence type="ECO:0000256" key="4">
    <source>
        <dbReference type="ARBA" id="ARBA00022490"/>
    </source>
</evidence>
<dbReference type="Proteomes" id="UP000284322">
    <property type="component" value="Unassembled WGS sequence"/>
</dbReference>
<comment type="similarity">
    <text evidence="2 11">Belongs to the class-II aminoacyl-tRNA synthetase family.</text>
</comment>
<keyword evidence="5 11" id="KW-0436">Ligase</keyword>
<evidence type="ECO:0000256" key="7">
    <source>
        <dbReference type="ARBA" id="ARBA00022840"/>
    </source>
</evidence>
<dbReference type="GO" id="GO:0006420">
    <property type="term" value="P:arginyl-tRNA aminoacylation"/>
    <property type="evidence" value="ECO:0007669"/>
    <property type="project" value="InterPro"/>
</dbReference>
<comment type="caution">
    <text evidence="14">The sequence shown here is derived from an EMBL/GenBank/DDBJ whole genome shotgun (WGS) entry which is preliminary data.</text>
</comment>
<evidence type="ECO:0000256" key="1">
    <source>
        <dbReference type="ARBA" id="ARBA00004496"/>
    </source>
</evidence>
<evidence type="ECO:0000256" key="8">
    <source>
        <dbReference type="ARBA" id="ARBA00022917"/>
    </source>
</evidence>
<dbReference type="HAMAP" id="MF_00255">
    <property type="entry name" value="Gly_tRNA_synth_beta"/>
    <property type="match status" value="1"/>
</dbReference>
<comment type="catalytic activity">
    <reaction evidence="10 11">
        <text>tRNA(Gly) + glycine + ATP = glycyl-tRNA(Gly) + AMP + diphosphate</text>
        <dbReference type="Rhea" id="RHEA:16013"/>
        <dbReference type="Rhea" id="RHEA-COMP:9664"/>
        <dbReference type="Rhea" id="RHEA-COMP:9683"/>
        <dbReference type="ChEBI" id="CHEBI:30616"/>
        <dbReference type="ChEBI" id="CHEBI:33019"/>
        <dbReference type="ChEBI" id="CHEBI:57305"/>
        <dbReference type="ChEBI" id="CHEBI:78442"/>
        <dbReference type="ChEBI" id="CHEBI:78522"/>
        <dbReference type="ChEBI" id="CHEBI:456215"/>
        <dbReference type="EC" id="6.1.1.14"/>
    </reaction>
</comment>
<gene>
    <name evidence="11" type="primary">glyS</name>
    <name evidence="14" type="ORF">D6858_11880</name>
</gene>
<evidence type="ECO:0000259" key="13">
    <source>
        <dbReference type="Pfam" id="PF05746"/>
    </source>
</evidence>
<dbReference type="InterPro" id="IPR008909">
    <property type="entry name" value="DALR_anticod-bd"/>
</dbReference>
<comment type="subunit">
    <text evidence="3 11">Tetramer of two alpha and two beta subunits.</text>
</comment>
<keyword evidence="9 11" id="KW-0030">Aminoacyl-tRNA synthetase</keyword>
<feature type="region of interest" description="Disordered" evidence="12">
    <location>
        <begin position="378"/>
        <end position="401"/>
    </location>
</feature>
<evidence type="ECO:0000256" key="3">
    <source>
        <dbReference type="ARBA" id="ARBA00011209"/>
    </source>
</evidence>
<comment type="subcellular location">
    <subcellularLocation>
        <location evidence="1 11">Cytoplasm</location>
    </subcellularLocation>
</comment>
<dbReference type="GO" id="GO:0004814">
    <property type="term" value="F:arginine-tRNA ligase activity"/>
    <property type="evidence" value="ECO:0007669"/>
    <property type="project" value="InterPro"/>
</dbReference>
<dbReference type="EC" id="6.1.1.14" evidence="11"/>
<feature type="domain" description="DALR anticodon binding" evidence="13">
    <location>
        <begin position="673"/>
        <end position="776"/>
    </location>
</feature>
<keyword evidence="8 11" id="KW-0648">Protein biosynthesis</keyword>
<dbReference type="PRINTS" id="PR01045">
    <property type="entry name" value="TRNASYNTHGB"/>
</dbReference>
<dbReference type="EMBL" id="RAHJ01000019">
    <property type="protein sequence ID" value="RJX67025.1"/>
    <property type="molecule type" value="Genomic_DNA"/>
</dbReference>
<dbReference type="RefSeq" id="WP_120110592.1">
    <property type="nucleotide sequence ID" value="NZ_RAHJ01000019.1"/>
</dbReference>
<keyword evidence="7 11" id="KW-0067">ATP-binding</keyword>
<dbReference type="GO" id="GO:0005524">
    <property type="term" value="F:ATP binding"/>
    <property type="evidence" value="ECO:0007669"/>
    <property type="project" value="UniProtKB-UniRule"/>
</dbReference>
<keyword evidence="6 11" id="KW-0547">Nucleotide-binding</keyword>
<dbReference type="SUPFAM" id="SSF109604">
    <property type="entry name" value="HD-domain/PDEase-like"/>
    <property type="match status" value="1"/>
</dbReference>